<reference evidence="2" key="1">
    <citation type="submission" date="2014-03" db="EMBL/GenBank/DDBJ databases">
        <authorList>
            <person name="Aksoy S."/>
            <person name="Warren W."/>
            <person name="Wilson R.K."/>
        </authorList>
    </citation>
    <scope>NUCLEOTIDE SEQUENCE [LARGE SCALE GENOMIC DNA]</scope>
    <source>
        <strain evidence="2">IAEA</strain>
    </source>
</reference>
<reference evidence="1" key="2">
    <citation type="submission" date="2020-05" db="UniProtKB">
        <authorList>
            <consortium name="EnsemblMetazoa"/>
        </authorList>
    </citation>
    <scope>IDENTIFICATION</scope>
    <source>
        <strain evidence="1">IAEA</strain>
    </source>
</reference>
<sequence length="121" mass="13813">MSKHSTSTRTKDKPHLEWSADVNELHWLVLNVPGSTEDKGEIICPCMGPSAHSGLMRYAFLVYKQPKLLAFDEPYVNNSDVDPHKTFHMKESNKREVLIFSGLSPTQSYCECRKLKRKCTA</sequence>
<protein>
    <submittedName>
        <fullName evidence="1">Uncharacterized protein</fullName>
    </submittedName>
</protein>
<dbReference type="STRING" id="7398.A0A1A9ZJE5"/>
<evidence type="ECO:0000313" key="2">
    <source>
        <dbReference type="Proteomes" id="UP000092445"/>
    </source>
</evidence>
<dbReference type="EnsemblMetazoa" id="GPAI016684-RA">
    <property type="protein sequence ID" value="GPAI016684-PA"/>
    <property type="gene ID" value="GPAI016684"/>
</dbReference>
<accession>A0A1A9ZJE5</accession>
<dbReference type="InterPro" id="IPR036610">
    <property type="entry name" value="PEBP-like_sf"/>
</dbReference>
<organism evidence="1 2">
    <name type="scientific">Glossina pallidipes</name>
    <name type="common">Tsetse fly</name>
    <dbReference type="NCBI Taxonomy" id="7398"/>
    <lineage>
        <taxon>Eukaryota</taxon>
        <taxon>Metazoa</taxon>
        <taxon>Ecdysozoa</taxon>
        <taxon>Arthropoda</taxon>
        <taxon>Hexapoda</taxon>
        <taxon>Insecta</taxon>
        <taxon>Pterygota</taxon>
        <taxon>Neoptera</taxon>
        <taxon>Endopterygota</taxon>
        <taxon>Diptera</taxon>
        <taxon>Brachycera</taxon>
        <taxon>Muscomorpha</taxon>
        <taxon>Hippoboscoidea</taxon>
        <taxon>Glossinidae</taxon>
        <taxon>Glossina</taxon>
    </lineage>
</organism>
<dbReference type="AlphaFoldDB" id="A0A1A9ZJE5"/>
<dbReference type="Proteomes" id="UP000092445">
    <property type="component" value="Unassembled WGS sequence"/>
</dbReference>
<dbReference type="VEuPathDB" id="VectorBase:GPAI016684"/>
<dbReference type="Gene3D" id="3.90.280.10">
    <property type="entry name" value="PEBP-like"/>
    <property type="match status" value="1"/>
</dbReference>
<proteinExistence type="predicted"/>
<evidence type="ECO:0000313" key="1">
    <source>
        <dbReference type="EnsemblMetazoa" id="GPAI016684-PA"/>
    </source>
</evidence>
<keyword evidence="2" id="KW-1185">Reference proteome</keyword>
<dbReference type="SUPFAM" id="SSF49777">
    <property type="entry name" value="PEBP-like"/>
    <property type="match status" value="1"/>
</dbReference>
<name>A0A1A9ZJE5_GLOPL</name>